<keyword evidence="3 5" id="KW-1133">Transmembrane helix</keyword>
<reference evidence="7 8" key="1">
    <citation type="submission" date="2019-04" db="EMBL/GenBank/DDBJ databases">
        <authorList>
            <person name="Feng G."/>
            <person name="Zhang J."/>
            <person name="Zhu H."/>
        </authorList>
    </citation>
    <scope>NUCLEOTIDE SEQUENCE [LARGE SCALE GENOMIC DNA]</scope>
    <source>
        <strain evidence="7 8">JCM 31653</strain>
    </source>
</reference>
<feature type="transmembrane region" description="Helical" evidence="5">
    <location>
        <begin position="129"/>
        <end position="153"/>
    </location>
</feature>
<evidence type="ECO:0000256" key="2">
    <source>
        <dbReference type="ARBA" id="ARBA00022692"/>
    </source>
</evidence>
<dbReference type="InterPro" id="IPR006694">
    <property type="entry name" value="Fatty_acid_hydroxylase"/>
</dbReference>
<dbReference type="Pfam" id="PF04116">
    <property type="entry name" value="FA_hydroxylase"/>
    <property type="match status" value="1"/>
</dbReference>
<dbReference type="AlphaFoldDB" id="A0A4Z0Q774"/>
<dbReference type="GO" id="GO:0016020">
    <property type="term" value="C:membrane"/>
    <property type="evidence" value="ECO:0007669"/>
    <property type="project" value="UniProtKB-SubCell"/>
</dbReference>
<organism evidence="7 8">
    <name type="scientific">Hymenobacter aquaticus</name>
    <dbReference type="NCBI Taxonomy" id="1867101"/>
    <lineage>
        <taxon>Bacteria</taxon>
        <taxon>Pseudomonadati</taxon>
        <taxon>Bacteroidota</taxon>
        <taxon>Cytophagia</taxon>
        <taxon>Cytophagales</taxon>
        <taxon>Hymenobacteraceae</taxon>
        <taxon>Hymenobacter</taxon>
    </lineage>
</organism>
<dbReference type="GO" id="GO:0016491">
    <property type="term" value="F:oxidoreductase activity"/>
    <property type="evidence" value="ECO:0007669"/>
    <property type="project" value="InterPro"/>
</dbReference>
<comment type="subcellular location">
    <subcellularLocation>
        <location evidence="1">Membrane</location>
    </subcellularLocation>
</comment>
<dbReference type="GO" id="GO:0008610">
    <property type="term" value="P:lipid biosynthetic process"/>
    <property type="evidence" value="ECO:0007669"/>
    <property type="project" value="InterPro"/>
</dbReference>
<dbReference type="GO" id="GO:0005506">
    <property type="term" value="F:iron ion binding"/>
    <property type="evidence" value="ECO:0007669"/>
    <property type="project" value="InterPro"/>
</dbReference>
<evidence type="ECO:0000313" key="7">
    <source>
        <dbReference type="EMBL" id="TGE24993.1"/>
    </source>
</evidence>
<evidence type="ECO:0000256" key="4">
    <source>
        <dbReference type="ARBA" id="ARBA00023136"/>
    </source>
</evidence>
<keyword evidence="8" id="KW-1185">Reference proteome</keyword>
<keyword evidence="2 5" id="KW-0812">Transmembrane</keyword>
<gene>
    <name evidence="7" type="ORF">E5K00_07275</name>
</gene>
<dbReference type="PANTHER" id="PTHR11863">
    <property type="entry name" value="STEROL DESATURASE"/>
    <property type="match status" value="1"/>
</dbReference>
<evidence type="ECO:0000313" key="8">
    <source>
        <dbReference type="Proteomes" id="UP000297549"/>
    </source>
</evidence>
<sequence>MLPLLLVIFAAFLLLERLLPGRALPTVPTWTIRVLGINALQLLVVGLAGLSWNRWLTAYSVFHLSDHVPAWAGGLLAYVAATFVFYWWHRWRHTVDWLWQCLHQIHHSAQRIEVSTSFYKHPVETLVNLLIGGLFIYTLLGLSAEAGLIYTLCTTVSDFFYHSNVRTPHWVGYVFQRPEMHRLHHQYEKHAGNYGDIVWWDMLFGTYYNPEQVDIRCGFDTPRELRLLDMLRFRDVHKDHPAPKGR</sequence>
<dbReference type="RefSeq" id="WP_135462572.1">
    <property type="nucleotide sequence ID" value="NZ_SRLC01000001.1"/>
</dbReference>
<evidence type="ECO:0000256" key="5">
    <source>
        <dbReference type="SAM" id="Phobius"/>
    </source>
</evidence>
<keyword evidence="4 5" id="KW-0472">Membrane</keyword>
<feature type="transmembrane region" description="Helical" evidence="5">
    <location>
        <begin position="39"/>
        <end position="56"/>
    </location>
</feature>
<dbReference type="OrthoDB" id="9770329at2"/>
<accession>A0A4Z0Q774</accession>
<dbReference type="InterPro" id="IPR050307">
    <property type="entry name" value="Sterol_Desaturase_Related"/>
</dbReference>
<dbReference type="Proteomes" id="UP000297549">
    <property type="component" value="Unassembled WGS sequence"/>
</dbReference>
<feature type="domain" description="Fatty acid hydroxylase" evidence="6">
    <location>
        <begin position="75"/>
        <end position="206"/>
    </location>
</feature>
<dbReference type="EMBL" id="SRLC01000001">
    <property type="protein sequence ID" value="TGE24993.1"/>
    <property type="molecule type" value="Genomic_DNA"/>
</dbReference>
<evidence type="ECO:0000256" key="3">
    <source>
        <dbReference type="ARBA" id="ARBA00022989"/>
    </source>
</evidence>
<evidence type="ECO:0000259" key="6">
    <source>
        <dbReference type="Pfam" id="PF04116"/>
    </source>
</evidence>
<comment type="caution">
    <text evidence="7">The sequence shown here is derived from an EMBL/GenBank/DDBJ whole genome shotgun (WGS) entry which is preliminary data.</text>
</comment>
<evidence type="ECO:0000256" key="1">
    <source>
        <dbReference type="ARBA" id="ARBA00004370"/>
    </source>
</evidence>
<protein>
    <submittedName>
        <fullName evidence="7">Sterol desaturase family protein</fullName>
    </submittedName>
</protein>
<feature type="transmembrane region" description="Helical" evidence="5">
    <location>
        <begin position="68"/>
        <end position="88"/>
    </location>
</feature>
<proteinExistence type="predicted"/>
<name>A0A4Z0Q774_9BACT</name>